<protein>
    <submittedName>
        <fullName evidence="2">Uncharacterized protein</fullName>
    </submittedName>
</protein>
<evidence type="ECO:0000313" key="2">
    <source>
        <dbReference type="EMBL" id="PQJ68018.1"/>
    </source>
</evidence>
<organism evidence="2 3">
    <name type="scientific">Photobacterium angustum</name>
    <dbReference type="NCBI Taxonomy" id="661"/>
    <lineage>
        <taxon>Bacteria</taxon>
        <taxon>Pseudomonadati</taxon>
        <taxon>Pseudomonadota</taxon>
        <taxon>Gammaproteobacteria</taxon>
        <taxon>Vibrionales</taxon>
        <taxon>Vibrionaceae</taxon>
        <taxon>Photobacterium</taxon>
    </lineage>
</organism>
<reference evidence="2 3" key="1">
    <citation type="submission" date="2016-12" db="EMBL/GenBank/DDBJ databases">
        <title>Diversity of luminous bacteria.</title>
        <authorList>
            <person name="Yoshizawa S."/>
            <person name="Kogure K."/>
        </authorList>
    </citation>
    <scope>NUCLEOTIDE SEQUENCE [LARGE SCALE GENOMIC DNA]</scope>
    <source>
        <strain evidence="2 3">LC1-200</strain>
    </source>
</reference>
<dbReference type="EMBL" id="MSCJ01000001">
    <property type="protein sequence ID" value="PQJ68018.1"/>
    <property type="molecule type" value="Genomic_DNA"/>
</dbReference>
<keyword evidence="1" id="KW-0732">Signal</keyword>
<comment type="caution">
    <text evidence="2">The sequence shown here is derived from an EMBL/GenBank/DDBJ whole genome shotgun (WGS) entry which is preliminary data.</text>
</comment>
<feature type="signal peptide" evidence="1">
    <location>
        <begin position="1"/>
        <end position="22"/>
    </location>
</feature>
<evidence type="ECO:0000256" key="1">
    <source>
        <dbReference type="SAM" id="SignalP"/>
    </source>
</evidence>
<dbReference type="PROSITE" id="PS51257">
    <property type="entry name" value="PROKAR_LIPOPROTEIN"/>
    <property type="match status" value="1"/>
</dbReference>
<name>A0A2S7W1S7_PHOAN</name>
<gene>
    <name evidence="2" type="ORF">BTO08_11935</name>
</gene>
<dbReference type="Proteomes" id="UP000238730">
    <property type="component" value="Unassembled WGS sequence"/>
</dbReference>
<sequence>MIRTIYLIILLGLVGCASTSQSNKQLELFFSSEQVTLTAEQHRKITQFFSTFSYNQITATVGPAKLNNKFEALLHSQKRMQNIEKIAQDHQIPLTLEYSPQITIDTLLLRSN</sequence>
<feature type="chain" id="PRO_5015435220" evidence="1">
    <location>
        <begin position="23"/>
        <end position="112"/>
    </location>
</feature>
<accession>A0A2S7W1S7</accession>
<evidence type="ECO:0000313" key="3">
    <source>
        <dbReference type="Proteomes" id="UP000238730"/>
    </source>
</evidence>
<dbReference type="OrthoDB" id="5815849at2"/>
<dbReference type="AlphaFoldDB" id="A0A2S7W1S7"/>
<proteinExistence type="predicted"/>
<dbReference type="RefSeq" id="WP_105061072.1">
    <property type="nucleotide sequence ID" value="NZ_MSCJ01000001.1"/>
</dbReference>